<gene>
    <name evidence="6" type="ORF">CANTEDRAFT_97721</name>
</gene>
<dbReference type="AlphaFoldDB" id="G3B188"/>
<evidence type="ECO:0000256" key="4">
    <source>
        <dbReference type="RuleBase" id="RU000304"/>
    </source>
</evidence>
<reference evidence="6 7" key="1">
    <citation type="journal article" date="2011" name="Proc. Natl. Acad. Sci. U.S.A.">
        <title>Comparative genomics of xylose-fermenting fungi for enhanced biofuel production.</title>
        <authorList>
            <person name="Wohlbach D.J."/>
            <person name="Kuo A."/>
            <person name="Sato T.K."/>
            <person name="Potts K.M."/>
            <person name="Salamov A.A."/>
            <person name="LaButti K.M."/>
            <person name="Sun H."/>
            <person name="Clum A."/>
            <person name="Pangilinan J.L."/>
            <person name="Lindquist E.A."/>
            <person name="Lucas S."/>
            <person name="Lapidus A."/>
            <person name="Jin M."/>
            <person name="Gunawan C."/>
            <person name="Balan V."/>
            <person name="Dale B.E."/>
            <person name="Jeffries T.W."/>
            <person name="Zinkel R."/>
            <person name="Barry K.W."/>
            <person name="Grigoriev I.V."/>
            <person name="Gasch A.P."/>
        </authorList>
    </citation>
    <scope>NUCLEOTIDE SEQUENCE [LARGE SCALE GENOMIC DNA]</scope>
    <source>
        <strain evidence="7">ATCC 10573 / BCRC 21748 / CBS 615 / JCM 9827 / NBRC 10315 / NRRL Y-1498 / VKM Y-70</strain>
    </source>
</reference>
<dbReference type="InterPro" id="IPR000719">
    <property type="entry name" value="Prot_kinase_dom"/>
</dbReference>
<dbReference type="InterPro" id="IPR008271">
    <property type="entry name" value="Ser/Thr_kinase_AS"/>
</dbReference>
<dbReference type="GO" id="GO:0004674">
    <property type="term" value="F:protein serine/threonine kinase activity"/>
    <property type="evidence" value="ECO:0007669"/>
    <property type="project" value="UniProtKB-KW"/>
</dbReference>
<dbReference type="PROSITE" id="PS50011">
    <property type="entry name" value="PROTEIN_KINASE_DOM"/>
    <property type="match status" value="1"/>
</dbReference>
<name>G3B188_CANTC</name>
<feature type="domain" description="Protein kinase" evidence="5">
    <location>
        <begin position="10"/>
        <end position="254"/>
    </location>
</feature>
<dbReference type="PROSITE" id="PS00107">
    <property type="entry name" value="PROTEIN_KINASE_ATP"/>
    <property type="match status" value="1"/>
</dbReference>
<comment type="similarity">
    <text evidence="4">Belongs to the protein kinase superfamily.</text>
</comment>
<evidence type="ECO:0000256" key="3">
    <source>
        <dbReference type="PROSITE-ProRule" id="PRU10141"/>
    </source>
</evidence>
<dbReference type="Proteomes" id="UP000000707">
    <property type="component" value="Unassembled WGS sequence"/>
</dbReference>
<dbReference type="GO" id="GO:0005524">
    <property type="term" value="F:ATP binding"/>
    <property type="evidence" value="ECO:0007669"/>
    <property type="project" value="UniProtKB-UniRule"/>
</dbReference>
<keyword evidence="1 3" id="KW-0547">Nucleotide-binding</keyword>
<dbReference type="STRING" id="590646.G3B188"/>
<keyword evidence="7" id="KW-1185">Reference proteome</keyword>
<dbReference type="Pfam" id="PF00069">
    <property type="entry name" value="Pkinase"/>
    <property type="match status" value="1"/>
</dbReference>
<protein>
    <submittedName>
        <fullName evidence="6">Kinase-like protein</fullName>
    </submittedName>
</protein>
<dbReference type="HOGENOM" id="CLU_000288_63_0_1"/>
<evidence type="ECO:0000259" key="5">
    <source>
        <dbReference type="PROSITE" id="PS50011"/>
    </source>
</evidence>
<dbReference type="EMBL" id="GL996515">
    <property type="protein sequence ID" value="EGV64908.1"/>
    <property type="molecule type" value="Genomic_DNA"/>
</dbReference>
<keyword evidence="2 3" id="KW-0067">ATP-binding</keyword>
<dbReference type="Gene3D" id="3.30.200.20">
    <property type="entry name" value="Phosphorylase Kinase, domain 1"/>
    <property type="match status" value="1"/>
</dbReference>
<evidence type="ECO:0000256" key="1">
    <source>
        <dbReference type="ARBA" id="ARBA00022741"/>
    </source>
</evidence>
<feature type="binding site" evidence="3">
    <location>
        <position position="41"/>
    </location>
    <ligand>
        <name>ATP</name>
        <dbReference type="ChEBI" id="CHEBI:30616"/>
    </ligand>
</feature>
<dbReference type="SMART" id="SM00220">
    <property type="entry name" value="S_TKc"/>
    <property type="match status" value="1"/>
</dbReference>
<dbReference type="PANTHER" id="PTHR24347">
    <property type="entry name" value="SERINE/THREONINE-PROTEIN KINASE"/>
    <property type="match status" value="1"/>
</dbReference>
<accession>G3B188</accession>
<sequence length="255" mass="28845">MFQPVPEKWLISPRLIGKGTFGSVYIATRKQELGPRPYAVKVVACHQWNQIDRIKREAKVLLDLDHPNVIKVHESVIAGNRFFIFENLVCGGDLFSYISNGKTFRALAETEVIIIVYQILKALQYLHYEAKIIHRDLKLDNILLKVTPSHKLFTKTGTTEYMAPEILNGSSGYGHKCDIWSVGVITHFLLSAVSPFFSVDCRKIPKLVGDAQLDMEGCPWGSVSMSAKNFVQTLIERDCDVRPCTNQCFTILWIA</sequence>
<dbReference type="eggNOG" id="KOG0032">
    <property type="taxonomic scope" value="Eukaryota"/>
</dbReference>
<keyword evidence="6" id="KW-0808">Transferase</keyword>
<organism evidence="7">
    <name type="scientific">Candida tenuis (strain ATCC 10573 / BCRC 21748 / CBS 615 / JCM 9827 / NBRC 10315 / NRRL Y-1498 / VKM Y-70)</name>
    <name type="common">Yeast</name>
    <name type="synonym">Yamadazyma tenuis</name>
    <dbReference type="NCBI Taxonomy" id="590646"/>
    <lineage>
        <taxon>Eukaryota</taxon>
        <taxon>Fungi</taxon>
        <taxon>Dikarya</taxon>
        <taxon>Ascomycota</taxon>
        <taxon>Saccharomycotina</taxon>
        <taxon>Pichiomycetes</taxon>
        <taxon>Debaryomycetaceae</taxon>
        <taxon>Yamadazyma</taxon>
    </lineage>
</organism>
<dbReference type="InterPro" id="IPR011009">
    <property type="entry name" value="Kinase-like_dom_sf"/>
</dbReference>
<dbReference type="InterPro" id="IPR017441">
    <property type="entry name" value="Protein_kinase_ATP_BS"/>
</dbReference>
<keyword evidence="6" id="KW-0418">Kinase</keyword>
<evidence type="ECO:0000313" key="7">
    <source>
        <dbReference type="Proteomes" id="UP000000707"/>
    </source>
</evidence>
<evidence type="ECO:0000256" key="2">
    <source>
        <dbReference type="ARBA" id="ARBA00022840"/>
    </source>
</evidence>
<dbReference type="Gene3D" id="1.10.510.10">
    <property type="entry name" value="Transferase(Phosphotransferase) domain 1"/>
    <property type="match status" value="1"/>
</dbReference>
<dbReference type="PROSITE" id="PS00108">
    <property type="entry name" value="PROTEIN_KINASE_ST"/>
    <property type="match status" value="1"/>
</dbReference>
<dbReference type="GO" id="GO:0030447">
    <property type="term" value="P:filamentous growth"/>
    <property type="evidence" value="ECO:0007669"/>
    <property type="project" value="UniProtKB-ARBA"/>
</dbReference>
<dbReference type="SUPFAM" id="SSF56112">
    <property type="entry name" value="Protein kinase-like (PK-like)"/>
    <property type="match status" value="1"/>
</dbReference>
<keyword evidence="4" id="KW-0723">Serine/threonine-protein kinase</keyword>
<evidence type="ECO:0000313" key="6">
    <source>
        <dbReference type="EMBL" id="EGV64908.1"/>
    </source>
</evidence>
<proteinExistence type="inferred from homology"/>
<dbReference type="OrthoDB" id="74764at2759"/>